<evidence type="ECO:0000313" key="2">
    <source>
        <dbReference type="EMBL" id="SFP11676.1"/>
    </source>
</evidence>
<dbReference type="Gene3D" id="3.20.20.450">
    <property type="entry name" value="EAL domain"/>
    <property type="match status" value="1"/>
</dbReference>
<dbReference type="EMBL" id="FOWQ01000003">
    <property type="protein sequence ID" value="SFP11676.1"/>
    <property type="molecule type" value="Genomic_DNA"/>
</dbReference>
<sequence>MPGTLTSRLPDCRPLLADPADLGIVFQPIVDLARARVAGYEALSRFPGTAGPEVWFAAAADAGVAAELQALALHRALAAVDRLPHDTFLVVNVAPHLLGSRPVQAVLAGRPDLRGVVLGLTGHEVVADPAAVRVQVAALRARGALVALDDTGGGWSGLGRIAALRPNLVALDRSLVAGLDADPVRQAIAEVLSGLTGRTDSWLLAQGVETRGELAAVCRLGLPLAQGWLLGRPASGFTPLHPEVAALVRAQTARSGVADTVAGLLRPVRQVEATEPTPGVPPVVLVDPSGAPLALRLADPRTGAVHTAAVSLRAHRGDGVPETLHRALTRPPAQRFDPVVCTDTAGAVLGLVRVEDLASAAAAR</sequence>
<dbReference type="PANTHER" id="PTHR33121">
    <property type="entry name" value="CYCLIC DI-GMP PHOSPHODIESTERASE PDEF"/>
    <property type="match status" value="1"/>
</dbReference>
<accession>A0A1I5MRU7</accession>
<dbReference type="GO" id="GO:0071111">
    <property type="term" value="F:cyclic-guanylate-specific phosphodiesterase activity"/>
    <property type="evidence" value="ECO:0007669"/>
    <property type="project" value="InterPro"/>
</dbReference>
<dbReference type="OrthoDB" id="23692at2"/>
<organism evidence="2 3">
    <name type="scientific">Geodermatophilus dictyosporus</name>
    <dbReference type="NCBI Taxonomy" id="1523247"/>
    <lineage>
        <taxon>Bacteria</taxon>
        <taxon>Bacillati</taxon>
        <taxon>Actinomycetota</taxon>
        <taxon>Actinomycetes</taxon>
        <taxon>Geodermatophilales</taxon>
        <taxon>Geodermatophilaceae</taxon>
        <taxon>Geodermatophilus</taxon>
    </lineage>
</organism>
<reference evidence="3" key="1">
    <citation type="submission" date="2016-10" db="EMBL/GenBank/DDBJ databases">
        <authorList>
            <person name="Varghese N."/>
            <person name="Submissions S."/>
        </authorList>
    </citation>
    <scope>NUCLEOTIDE SEQUENCE [LARGE SCALE GENOMIC DNA]</scope>
    <source>
        <strain evidence="3">DSM 44208</strain>
    </source>
</reference>
<evidence type="ECO:0000259" key="1">
    <source>
        <dbReference type="PROSITE" id="PS50883"/>
    </source>
</evidence>
<keyword evidence="3" id="KW-1185">Reference proteome</keyword>
<dbReference type="PROSITE" id="PS50883">
    <property type="entry name" value="EAL"/>
    <property type="match status" value="1"/>
</dbReference>
<dbReference type="SMART" id="SM00052">
    <property type="entry name" value="EAL"/>
    <property type="match status" value="1"/>
</dbReference>
<name>A0A1I5MRU7_9ACTN</name>
<dbReference type="InterPro" id="IPR001633">
    <property type="entry name" value="EAL_dom"/>
</dbReference>
<dbReference type="STRING" id="1523247.SAMN05660464_2101"/>
<dbReference type="InterPro" id="IPR050706">
    <property type="entry name" value="Cyclic-di-GMP_PDE-like"/>
</dbReference>
<evidence type="ECO:0000313" key="3">
    <source>
        <dbReference type="Proteomes" id="UP000198857"/>
    </source>
</evidence>
<gene>
    <name evidence="2" type="ORF">SAMN05660464_2101</name>
</gene>
<dbReference type="AlphaFoldDB" id="A0A1I5MRU7"/>
<dbReference type="RefSeq" id="WP_091109006.1">
    <property type="nucleotide sequence ID" value="NZ_FOWQ01000003.1"/>
</dbReference>
<proteinExistence type="predicted"/>
<dbReference type="InterPro" id="IPR035919">
    <property type="entry name" value="EAL_sf"/>
</dbReference>
<dbReference type="Proteomes" id="UP000198857">
    <property type="component" value="Unassembled WGS sequence"/>
</dbReference>
<dbReference type="CDD" id="cd01948">
    <property type="entry name" value="EAL"/>
    <property type="match status" value="1"/>
</dbReference>
<feature type="domain" description="EAL" evidence="1">
    <location>
        <begin position="5"/>
        <end position="247"/>
    </location>
</feature>
<dbReference type="SUPFAM" id="SSF141868">
    <property type="entry name" value="EAL domain-like"/>
    <property type="match status" value="1"/>
</dbReference>
<dbReference type="PANTHER" id="PTHR33121:SF76">
    <property type="entry name" value="SIGNALING PROTEIN"/>
    <property type="match status" value="1"/>
</dbReference>
<protein>
    <submittedName>
        <fullName evidence="2">EAL domain, c-di-GMP-specific phosphodiesterase class I (Or its enzymatically inactive variant)</fullName>
    </submittedName>
</protein>
<dbReference type="Pfam" id="PF00563">
    <property type="entry name" value="EAL"/>
    <property type="match status" value="1"/>
</dbReference>